<evidence type="ECO:0000256" key="2">
    <source>
        <dbReference type="ARBA" id="ARBA00022490"/>
    </source>
</evidence>
<dbReference type="InterPro" id="IPR032675">
    <property type="entry name" value="LRR_dom_sf"/>
</dbReference>
<dbReference type="VEuPathDB" id="FungiDB:H310_05970"/>
<dbReference type="GeneID" id="20083020"/>
<organism evidence="4">
    <name type="scientific">Aphanomyces invadans</name>
    <dbReference type="NCBI Taxonomy" id="157072"/>
    <lineage>
        <taxon>Eukaryota</taxon>
        <taxon>Sar</taxon>
        <taxon>Stramenopiles</taxon>
        <taxon>Oomycota</taxon>
        <taxon>Saprolegniomycetes</taxon>
        <taxon>Saprolegniales</taxon>
        <taxon>Verrucalvaceae</taxon>
        <taxon>Aphanomyces</taxon>
    </lineage>
</organism>
<protein>
    <submittedName>
        <fullName evidence="4">Uncharacterized protein</fullName>
    </submittedName>
</protein>
<dbReference type="AlphaFoldDB" id="A0A024U7R6"/>
<gene>
    <name evidence="5" type="ORF">DYB32_002446</name>
    <name evidence="4" type="ORF">H310_05970</name>
</gene>
<name>A0A024U7R6_9STRA</name>
<dbReference type="InterPro" id="IPR006553">
    <property type="entry name" value="Leu-rich_rpt_Cys-con_subtyp"/>
</dbReference>
<dbReference type="PANTHER" id="PTHR24107">
    <property type="entry name" value="YNEIN REGULATORY COMPLEX SUBUNIT 5"/>
    <property type="match status" value="1"/>
</dbReference>
<evidence type="ECO:0000256" key="1">
    <source>
        <dbReference type="ARBA" id="ARBA00004245"/>
    </source>
</evidence>
<evidence type="ECO:0000313" key="4">
    <source>
        <dbReference type="EMBL" id="ETW02461.1"/>
    </source>
</evidence>
<sequence length="477" mass="51896">MNPPPPPQQPGPLLPNTALFRATLPRPLTWQVPADLTNRIPLMHSIEGLLASSSSPLPTVGTALAGLARKLETYLYIESASFAEYANLQSLPRRVQALTAAIVNRNIRKRARPADSSQSVPPGPPAPTLFLPTQPVAVVTANAATHGSHTSSSLSTLFSFTGGDIWHTLVWEYVGGLDTLRCRGINRTAAQLAPTFVKSLHLSCNTARALLSTGHVALSHCVNLEELEIYSLAAGITFGRRSMFARHCSQRFVVTHDDHEQIVGLLARHLLRRKWSNLRRLSIVCLFTNDQANGEADVLLHCLKQGVCPALTELSLPGNSFGDYGAIRVAELLQSMECPRLSLLDLRRNFIGERGIQALARSLTQGSCTALSELCLGGNMLTDSSLAHLLVSMESRQVPVLTFLGLEMNYLTAHGIQQLGTSVGKLGCPRLTQISFGENSVDDDDAKKILNQAILIQRVKQKRAAAAHEVMQRRLVI</sequence>
<evidence type="ECO:0000313" key="6">
    <source>
        <dbReference type="Proteomes" id="UP000285060"/>
    </source>
</evidence>
<reference evidence="4" key="1">
    <citation type="submission" date="2013-12" db="EMBL/GenBank/DDBJ databases">
        <title>The Genome Sequence of Aphanomyces invadans NJM9701.</title>
        <authorList>
            <consortium name="The Broad Institute Genomics Platform"/>
            <person name="Russ C."/>
            <person name="Tyler B."/>
            <person name="van West P."/>
            <person name="Dieguez-Uribeondo J."/>
            <person name="Young S.K."/>
            <person name="Zeng Q."/>
            <person name="Gargeya S."/>
            <person name="Fitzgerald M."/>
            <person name="Abouelleil A."/>
            <person name="Alvarado L."/>
            <person name="Chapman S.B."/>
            <person name="Gainer-Dewar J."/>
            <person name="Goldberg J."/>
            <person name="Griggs A."/>
            <person name="Gujja S."/>
            <person name="Hansen M."/>
            <person name="Howarth C."/>
            <person name="Imamovic A."/>
            <person name="Ireland A."/>
            <person name="Larimer J."/>
            <person name="McCowan C."/>
            <person name="Murphy C."/>
            <person name="Pearson M."/>
            <person name="Poon T.W."/>
            <person name="Priest M."/>
            <person name="Roberts A."/>
            <person name="Saif S."/>
            <person name="Shea T."/>
            <person name="Sykes S."/>
            <person name="Wortman J."/>
            <person name="Nusbaum C."/>
            <person name="Birren B."/>
        </authorList>
    </citation>
    <scope>NUCLEOTIDE SEQUENCE [LARGE SCALE GENOMIC DNA]</scope>
    <source>
        <strain evidence="4">NJM9701</strain>
    </source>
</reference>
<dbReference type="Gene3D" id="3.80.10.10">
    <property type="entry name" value="Ribonuclease Inhibitor"/>
    <property type="match status" value="2"/>
</dbReference>
<dbReference type="InterPro" id="IPR052410">
    <property type="entry name" value="DRC5"/>
</dbReference>
<evidence type="ECO:0000313" key="5">
    <source>
        <dbReference type="EMBL" id="RHY32554.1"/>
    </source>
</evidence>
<comment type="subcellular location">
    <subcellularLocation>
        <location evidence="1">Cytoplasm</location>
        <location evidence="1">Cytoskeleton</location>
    </subcellularLocation>
</comment>
<dbReference type="RefSeq" id="XP_008869066.1">
    <property type="nucleotide sequence ID" value="XM_008870844.1"/>
</dbReference>
<reference evidence="5 6" key="2">
    <citation type="submission" date="2018-08" db="EMBL/GenBank/DDBJ databases">
        <title>Aphanomyces genome sequencing and annotation.</title>
        <authorList>
            <person name="Minardi D."/>
            <person name="Oidtmann B."/>
            <person name="Van Der Giezen M."/>
            <person name="Studholme D.J."/>
        </authorList>
    </citation>
    <scope>NUCLEOTIDE SEQUENCE [LARGE SCALE GENOMIC DNA]</scope>
    <source>
        <strain evidence="5 6">NJM0002</strain>
    </source>
</reference>
<dbReference type="GO" id="GO:0005856">
    <property type="term" value="C:cytoskeleton"/>
    <property type="evidence" value="ECO:0007669"/>
    <property type="project" value="UniProtKB-SubCell"/>
</dbReference>
<keyword evidence="2" id="KW-0963">Cytoplasm</keyword>
<dbReference type="SMART" id="SM00368">
    <property type="entry name" value="LRR_RI"/>
    <property type="match status" value="3"/>
</dbReference>
<dbReference type="EMBL" id="QUSY01000129">
    <property type="protein sequence ID" value="RHY32554.1"/>
    <property type="molecule type" value="Genomic_DNA"/>
</dbReference>
<dbReference type="EMBL" id="KI913961">
    <property type="protein sequence ID" value="ETW02461.1"/>
    <property type="molecule type" value="Genomic_DNA"/>
</dbReference>
<proteinExistence type="predicted"/>
<evidence type="ECO:0000256" key="3">
    <source>
        <dbReference type="ARBA" id="ARBA00023212"/>
    </source>
</evidence>
<dbReference type="OrthoDB" id="120976at2759"/>
<dbReference type="PANTHER" id="PTHR24107:SF20">
    <property type="entry name" value="DYNEIN REGULATORY COMPLEX SUBUNIT 5"/>
    <property type="match status" value="1"/>
</dbReference>
<accession>A0A024U7R6</accession>
<dbReference type="STRING" id="157072.A0A024U7R6"/>
<dbReference type="SMART" id="SM00367">
    <property type="entry name" value="LRR_CC"/>
    <property type="match status" value="3"/>
</dbReference>
<keyword evidence="6" id="KW-1185">Reference proteome</keyword>
<keyword evidence="3" id="KW-0206">Cytoskeleton</keyword>
<dbReference type="Proteomes" id="UP000285060">
    <property type="component" value="Unassembled WGS sequence"/>
</dbReference>
<dbReference type="SUPFAM" id="SSF52047">
    <property type="entry name" value="RNI-like"/>
    <property type="match status" value="1"/>
</dbReference>